<protein>
    <recommendedName>
        <fullName evidence="4">RxLR effector candidate protein</fullName>
    </recommendedName>
</protein>
<evidence type="ECO:0000313" key="3">
    <source>
        <dbReference type="Proteomes" id="UP000011713"/>
    </source>
</evidence>
<proteinExistence type="predicted"/>
<keyword evidence="1" id="KW-0812">Transmembrane</keyword>
<sequence length="104" mass="10971">MSKTKKAENVGILRQKCQCIQSSAQDGALDRIAISHVCLALDSPLLLLSSSYFSLLPTMKLIIFDIVAITAFFACAQRPSLVSAALAVPLPVLTASSTPIVAPV</sequence>
<feature type="transmembrane region" description="Helical" evidence="1">
    <location>
        <begin position="52"/>
        <end position="74"/>
    </location>
</feature>
<name>M4BM15_HYAAE</name>
<keyword evidence="3" id="KW-1185">Reference proteome</keyword>
<dbReference type="AlphaFoldDB" id="M4BM15"/>
<evidence type="ECO:0008006" key="4">
    <source>
        <dbReference type="Google" id="ProtNLM"/>
    </source>
</evidence>
<feature type="transmembrane region" description="Helical" evidence="1">
    <location>
        <begin position="81"/>
        <end position="102"/>
    </location>
</feature>
<accession>M4BM15</accession>
<dbReference type="HOGENOM" id="CLU_2255361_0_0_1"/>
<keyword evidence="1" id="KW-0472">Membrane</keyword>
<dbReference type="EMBL" id="JH598405">
    <property type="status" value="NOT_ANNOTATED_CDS"/>
    <property type="molecule type" value="Genomic_DNA"/>
</dbReference>
<dbReference type="VEuPathDB" id="FungiDB:HpaG807450"/>
<organism evidence="2 3">
    <name type="scientific">Hyaloperonospora arabidopsidis (strain Emoy2)</name>
    <name type="common">Downy mildew agent</name>
    <name type="synonym">Peronospora arabidopsidis</name>
    <dbReference type="NCBI Taxonomy" id="559515"/>
    <lineage>
        <taxon>Eukaryota</taxon>
        <taxon>Sar</taxon>
        <taxon>Stramenopiles</taxon>
        <taxon>Oomycota</taxon>
        <taxon>Peronosporomycetes</taxon>
        <taxon>Peronosporales</taxon>
        <taxon>Peronosporaceae</taxon>
        <taxon>Hyaloperonospora</taxon>
    </lineage>
</organism>
<reference evidence="3" key="1">
    <citation type="journal article" date="2010" name="Science">
        <title>Signatures of adaptation to obligate biotrophy in the Hyaloperonospora arabidopsidis genome.</title>
        <authorList>
            <person name="Baxter L."/>
            <person name="Tripathy S."/>
            <person name="Ishaque N."/>
            <person name="Boot N."/>
            <person name="Cabral A."/>
            <person name="Kemen E."/>
            <person name="Thines M."/>
            <person name="Ah-Fong A."/>
            <person name="Anderson R."/>
            <person name="Badejoko W."/>
            <person name="Bittner-Eddy P."/>
            <person name="Boore J.L."/>
            <person name="Chibucos M.C."/>
            <person name="Coates M."/>
            <person name="Dehal P."/>
            <person name="Delehaunty K."/>
            <person name="Dong S."/>
            <person name="Downton P."/>
            <person name="Dumas B."/>
            <person name="Fabro G."/>
            <person name="Fronick C."/>
            <person name="Fuerstenberg S.I."/>
            <person name="Fulton L."/>
            <person name="Gaulin E."/>
            <person name="Govers F."/>
            <person name="Hughes L."/>
            <person name="Humphray S."/>
            <person name="Jiang R.H."/>
            <person name="Judelson H."/>
            <person name="Kamoun S."/>
            <person name="Kyung K."/>
            <person name="Meijer H."/>
            <person name="Minx P."/>
            <person name="Morris P."/>
            <person name="Nelson J."/>
            <person name="Phuntumart V."/>
            <person name="Qutob D."/>
            <person name="Rehmany A."/>
            <person name="Rougon-Cardoso A."/>
            <person name="Ryden P."/>
            <person name="Torto-Alalibo T."/>
            <person name="Studholme D."/>
            <person name="Wang Y."/>
            <person name="Win J."/>
            <person name="Wood J."/>
            <person name="Clifton S.W."/>
            <person name="Rogers J."/>
            <person name="Van den Ackerveken G."/>
            <person name="Jones J.D."/>
            <person name="McDowell J.M."/>
            <person name="Beynon J."/>
            <person name="Tyler B.M."/>
        </authorList>
    </citation>
    <scope>NUCLEOTIDE SEQUENCE [LARGE SCALE GENOMIC DNA]</scope>
    <source>
        <strain evidence="3">Emoy2</strain>
    </source>
</reference>
<reference evidence="2" key="2">
    <citation type="submission" date="2015-06" db="UniProtKB">
        <authorList>
            <consortium name="EnsemblProtists"/>
        </authorList>
    </citation>
    <scope>IDENTIFICATION</scope>
    <source>
        <strain evidence="2">Emoy2</strain>
    </source>
</reference>
<dbReference type="InParanoid" id="M4BM15"/>
<dbReference type="Proteomes" id="UP000011713">
    <property type="component" value="Unassembled WGS sequence"/>
</dbReference>
<dbReference type="EnsemblProtists" id="HpaT807450">
    <property type="protein sequence ID" value="HpaP807450"/>
    <property type="gene ID" value="HpaG807450"/>
</dbReference>
<keyword evidence="1" id="KW-1133">Transmembrane helix</keyword>
<evidence type="ECO:0000256" key="1">
    <source>
        <dbReference type="SAM" id="Phobius"/>
    </source>
</evidence>
<evidence type="ECO:0000313" key="2">
    <source>
        <dbReference type="EnsemblProtists" id="HpaP807450"/>
    </source>
</evidence>